<name>A0AAF3EF77_9BILA</name>
<dbReference type="InterPro" id="IPR050907">
    <property type="entry name" value="SRSF"/>
</dbReference>
<dbReference type="WBParaSite" id="MBELARI_LOCUS12640">
    <property type="protein sequence ID" value="MBELARI_LOCUS12640"/>
    <property type="gene ID" value="MBELARI_LOCUS12640"/>
</dbReference>
<evidence type="ECO:0000256" key="1">
    <source>
        <dbReference type="PROSITE-ProRule" id="PRU00176"/>
    </source>
</evidence>
<dbReference type="GO" id="GO:0003723">
    <property type="term" value="F:RNA binding"/>
    <property type="evidence" value="ECO:0007669"/>
    <property type="project" value="UniProtKB-UniRule"/>
</dbReference>
<sequence>MKDIQLAFIYDTMSRVYLGRLPYRATVRDIERFLEGYGSVRDISLKYGFAFVDFENVRDAEDAVHDLHGKTMPGDSRFRIIVELAKGNPRGGDAYRYEKSRSRSRSRGQGVGIVHEIERLVDEAVHAHEAVTTSELVAVVLAVKAIDLDLATRNPDHRKIERNQKKNPVHATKNLDRKSENLDLVIANLHQLRRSPSREVDRWRKMGKTSLIPVPHRVVTIKRTEMVRRDHKVKRKRLNPEVSHRHVVRPIVRKPSRRRVTTTIEK</sequence>
<accession>A0AAF3EF77</accession>
<dbReference type="AlphaFoldDB" id="A0AAF3EF77"/>
<dbReference type="SUPFAM" id="SSF54928">
    <property type="entry name" value="RNA-binding domain, RBD"/>
    <property type="match status" value="1"/>
</dbReference>
<evidence type="ECO:0000313" key="4">
    <source>
        <dbReference type="WBParaSite" id="MBELARI_LOCUS12640"/>
    </source>
</evidence>
<keyword evidence="3" id="KW-1185">Reference proteome</keyword>
<evidence type="ECO:0000313" key="3">
    <source>
        <dbReference type="Proteomes" id="UP000887575"/>
    </source>
</evidence>
<dbReference type="Gene3D" id="3.30.70.330">
    <property type="match status" value="1"/>
</dbReference>
<dbReference type="InterPro" id="IPR012677">
    <property type="entry name" value="Nucleotide-bd_a/b_plait_sf"/>
</dbReference>
<dbReference type="PROSITE" id="PS50102">
    <property type="entry name" value="RRM"/>
    <property type="match status" value="1"/>
</dbReference>
<keyword evidence="1" id="KW-0694">RNA-binding</keyword>
<dbReference type="PANTHER" id="PTHR23147">
    <property type="entry name" value="SERINE/ARGININE RICH SPLICING FACTOR"/>
    <property type="match status" value="1"/>
</dbReference>
<dbReference type="InterPro" id="IPR000504">
    <property type="entry name" value="RRM_dom"/>
</dbReference>
<organism evidence="3 4">
    <name type="scientific">Mesorhabditis belari</name>
    <dbReference type="NCBI Taxonomy" id="2138241"/>
    <lineage>
        <taxon>Eukaryota</taxon>
        <taxon>Metazoa</taxon>
        <taxon>Ecdysozoa</taxon>
        <taxon>Nematoda</taxon>
        <taxon>Chromadorea</taxon>
        <taxon>Rhabditida</taxon>
        <taxon>Rhabditina</taxon>
        <taxon>Rhabditomorpha</taxon>
        <taxon>Rhabditoidea</taxon>
        <taxon>Rhabditidae</taxon>
        <taxon>Mesorhabditinae</taxon>
        <taxon>Mesorhabditis</taxon>
    </lineage>
</organism>
<feature type="domain" description="RRM" evidence="2">
    <location>
        <begin position="14"/>
        <end position="87"/>
    </location>
</feature>
<evidence type="ECO:0000259" key="2">
    <source>
        <dbReference type="PROSITE" id="PS50102"/>
    </source>
</evidence>
<reference evidence="4" key="1">
    <citation type="submission" date="2024-02" db="UniProtKB">
        <authorList>
            <consortium name="WormBaseParasite"/>
        </authorList>
    </citation>
    <scope>IDENTIFICATION</scope>
</reference>
<dbReference type="InterPro" id="IPR035979">
    <property type="entry name" value="RBD_domain_sf"/>
</dbReference>
<protein>
    <submittedName>
        <fullName evidence="4">RRM domain-containing protein</fullName>
    </submittedName>
</protein>
<proteinExistence type="predicted"/>
<dbReference type="Proteomes" id="UP000887575">
    <property type="component" value="Unassembled WGS sequence"/>
</dbReference>
<dbReference type="Pfam" id="PF00076">
    <property type="entry name" value="RRM_1"/>
    <property type="match status" value="1"/>
</dbReference>
<dbReference type="SMART" id="SM00360">
    <property type="entry name" value="RRM"/>
    <property type="match status" value="1"/>
</dbReference>